<sequence>MSAGNFSQIAHVYDHFNDLEIYERWLDFTLTSRDQAPSKVLDAACGTGWFTQLLAPFCGQILGFDYDPAMIKVAQEEPGNSENSDYLVADLLDLSALDQDYDLITCYADSLCFLEGPDQVARALKELYERLAPGGQLLFDVWTPQQIEYFDGFSYFDSDDRYALLWDSESDLDQLSVQHYLTVFEQVGNHYQRTDVNLEERTYPLAWYQSALKEAGFSQVEVLVDFGQSYYQEGQTADRWFFRASK</sequence>
<feature type="domain" description="Methyltransferase" evidence="2">
    <location>
        <begin position="40"/>
        <end position="135"/>
    </location>
</feature>
<dbReference type="GO" id="GO:0008168">
    <property type="term" value="F:methyltransferase activity"/>
    <property type="evidence" value="ECO:0007669"/>
    <property type="project" value="UniProtKB-KW"/>
</dbReference>
<evidence type="ECO:0000313" key="4">
    <source>
        <dbReference type="Proteomes" id="UP000757900"/>
    </source>
</evidence>
<dbReference type="AlphaFoldDB" id="A0A929MNJ3"/>
<evidence type="ECO:0000313" key="3">
    <source>
        <dbReference type="EMBL" id="MBF0934449.1"/>
    </source>
</evidence>
<keyword evidence="1" id="KW-0808">Transferase</keyword>
<dbReference type="Gene3D" id="3.40.50.150">
    <property type="entry name" value="Vaccinia Virus protein VP39"/>
    <property type="match status" value="1"/>
</dbReference>
<dbReference type="SUPFAM" id="SSF53335">
    <property type="entry name" value="S-adenosyl-L-methionine-dependent methyltransferases"/>
    <property type="match status" value="1"/>
</dbReference>
<dbReference type="Proteomes" id="UP000757900">
    <property type="component" value="Unassembled WGS sequence"/>
</dbReference>
<dbReference type="EMBL" id="JABZFV010000024">
    <property type="protein sequence ID" value="MBF0934449.1"/>
    <property type="molecule type" value="Genomic_DNA"/>
</dbReference>
<keyword evidence="3" id="KW-0489">Methyltransferase</keyword>
<dbReference type="GO" id="GO:0032259">
    <property type="term" value="P:methylation"/>
    <property type="evidence" value="ECO:0007669"/>
    <property type="project" value="UniProtKB-KW"/>
</dbReference>
<gene>
    <name evidence="3" type="ORF">HXK00_02255</name>
</gene>
<proteinExistence type="predicted"/>
<dbReference type="Pfam" id="PF13649">
    <property type="entry name" value="Methyltransf_25"/>
    <property type="match status" value="1"/>
</dbReference>
<dbReference type="CDD" id="cd02440">
    <property type="entry name" value="AdoMet_MTases"/>
    <property type="match status" value="1"/>
</dbReference>
<dbReference type="InterPro" id="IPR029063">
    <property type="entry name" value="SAM-dependent_MTases_sf"/>
</dbReference>
<evidence type="ECO:0000259" key="2">
    <source>
        <dbReference type="Pfam" id="PF13649"/>
    </source>
</evidence>
<comment type="caution">
    <text evidence="3">The sequence shown here is derived from an EMBL/GenBank/DDBJ whole genome shotgun (WGS) entry which is preliminary data.</text>
</comment>
<organism evidence="3 4">
    <name type="scientific">Abiotrophia defectiva</name>
    <name type="common">Streptococcus defectivus</name>
    <dbReference type="NCBI Taxonomy" id="46125"/>
    <lineage>
        <taxon>Bacteria</taxon>
        <taxon>Bacillati</taxon>
        <taxon>Bacillota</taxon>
        <taxon>Bacilli</taxon>
        <taxon>Lactobacillales</taxon>
        <taxon>Aerococcaceae</taxon>
        <taxon>Abiotrophia</taxon>
    </lineage>
</organism>
<dbReference type="PANTHER" id="PTHR43861">
    <property type="entry name" value="TRANS-ACONITATE 2-METHYLTRANSFERASE-RELATED"/>
    <property type="match status" value="1"/>
</dbReference>
<dbReference type="Gene3D" id="2.20.25.110">
    <property type="entry name" value="S-adenosyl-L-methionine-dependent methyltransferases"/>
    <property type="match status" value="1"/>
</dbReference>
<evidence type="ECO:0000256" key="1">
    <source>
        <dbReference type="ARBA" id="ARBA00022679"/>
    </source>
</evidence>
<dbReference type="InterPro" id="IPR041698">
    <property type="entry name" value="Methyltransf_25"/>
</dbReference>
<accession>A0A929MNJ3</accession>
<name>A0A929MNJ3_ABIDE</name>
<reference evidence="3" key="1">
    <citation type="submission" date="2020-04" db="EMBL/GenBank/DDBJ databases">
        <title>Deep metagenomics examines the oral microbiome during advanced dental caries in children, revealing novel taxa and co-occurrences with host molecules.</title>
        <authorList>
            <person name="Baker J.L."/>
            <person name="Morton J.T."/>
            <person name="Dinis M."/>
            <person name="Alvarez R."/>
            <person name="Tran N.C."/>
            <person name="Knight R."/>
            <person name="Edlund A."/>
        </authorList>
    </citation>
    <scope>NUCLEOTIDE SEQUENCE</scope>
    <source>
        <strain evidence="3">JCVI_23_bin.16</strain>
    </source>
</reference>
<protein>
    <submittedName>
        <fullName evidence="3">Class I SAM-dependent methyltransferase</fullName>
    </submittedName>
</protein>